<proteinExistence type="predicted"/>
<dbReference type="Proteomes" id="UP001157974">
    <property type="component" value="Unassembled WGS sequence"/>
</dbReference>
<sequence length="159" mass="17990">MREYEGSSGVTKYSTTWRLSSELLVQTLKAKRGRYKLQNTREVIEKKSRSTEAADYKKHAVSLETQMVDAKVGVAKDFLGVGVERDREEREKYLIREDCTKRVVSTFVMKRGRPVATPMAIEASTKGAVKVVTPILCQELTGSLLFLRQNPDVSFAVVW</sequence>
<protein>
    <submittedName>
        <fullName evidence="1">Uncharacterized protein</fullName>
    </submittedName>
</protein>
<gene>
    <name evidence="1" type="ORF">NDN08_004856</name>
</gene>
<evidence type="ECO:0000313" key="1">
    <source>
        <dbReference type="EMBL" id="KAJ8900994.1"/>
    </source>
</evidence>
<accession>A0AAV8UES4</accession>
<comment type="caution">
    <text evidence="1">The sequence shown here is derived from an EMBL/GenBank/DDBJ whole genome shotgun (WGS) entry which is preliminary data.</text>
</comment>
<keyword evidence="2" id="KW-1185">Reference proteome</keyword>
<evidence type="ECO:0000313" key="2">
    <source>
        <dbReference type="Proteomes" id="UP001157974"/>
    </source>
</evidence>
<dbReference type="EMBL" id="JAMWBK010000012">
    <property type="protein sequence ID" value="KAJ8900994.1"/>
    <property type="molecule type" value="Genomic_DNA"/>
</dbReference>
<name>A0AAV8UES4_9RHOD</name>
<organism evidence="1 2">
    <name type="scientific">Rhodosorus marinus</name>
    <dbReference type="NCBI Taxonomy" id="101924"/>
    <lineage>
        <taxon>Eukaryota</taxon>
        <taxon>Rhodophyta</taxon>
        <taxon>Stylonematophyceae</taxon>
        <taxon>Stylonematales</taxon>
        <taxon>Stylonemataceae</taxon>
        <taxon>Rhodosorus</taxon>
    </lineage>
</organism>
<dbReference type="AlphaFoldDB" id="A0AAV8UES4"/>
<reference evidence="1 2" key="1">
    <citation type="journal article" date="2023" name="Nat. Commun.">
        <title>Origin of minicircular mitochondrial genomes in red algae.</title>
        <authorList>
            <person name="Lee Y."/>
            <person name="Cho C.H."/>
            <person name="Lee Y.M."/>
            <person name="Park S.I."/>
            <person name="Yang J.H."/>
            <person name="West J.A."/>
            <person name="Bhattacharya D."/>
            <person name="Yoon H.S."/>
        </authorList>
    </citation>
    <scope>NUCLEOTIDE SEQUENCE [LARGE SCALE GENOMIC DNA]</scope>
    <source>
        <strain evidence="1 2">CCMP1338</strain>
        <tissue evidence="1">Whole cell</tissue>
    </source>
</reference>